<gene>
    <name evidence="2" type="ORF">Syun_015403</name>
</gene>
<sequence length="175" mass="19710">MGGYDPYADPTTDRFWQLIVLPPRPCVGQLMGQFVDSDCYDHTPPRYAAGADSEDDQEGVRTMDDDNFIDDTGVDPVTKIGGDNEGFIGDAPQLEKGHGTRESLDILLGKAVSYNPQAEVLWLRDAKEKWLAGEVDTARAILGQAYLCHYKFERRFCLLQFKLNQGMVTRRNLIY</sequence>
<organism evidence="2 3">
    <name type="scientific">Stephania yunnanensis</name>
    <dbReference type="NCBI Taxonomy" id="152371"/>
    <lineage>
        <taxon>Eukaryota</taxon>
        <taxon>Viridiplantae</taxon>
        <taxon>Streptophyta</taxon>
        <taxon>Embryophyta</taxon>
        <taxon>Tracheophyta</taxon>
        <taxon>Spermatophyta</taxon>
        <taxon>Magnoliopsida</taxon>
        <taxon>Ranunculales</taxon>
        <taxon>Menispermaceae</taxon>
        <taxon>Menispermoideae</taxon>
        <taxon>Cissampelideae</taxon>
        <taxon>Stephania</taxon>
    </lineage>
</organism>
<proteinExistence type="predicted"/>
<accession>A0AAP0P9B8</accession>
<dbReference type="Proteomes" id="UP001420932">
    <property type="component" value="Unassembled WGS sequence"/>
</dbReference>
<protein>
    <submittedName>
        <fullName evidence="2">Uncharacterized protein</fullName>
    </submittedName>
</protein>
<dbReference type="AlphaFoldDB" id="A0AAP0P9B8"/>
<name>A0AAP0P9B8_9MAGN</name>
<feature type="region of interest" description="Disordered" evidence="1">
    <location>
        <begin position="45"/>
        <end position="68"/>
    </location>
</feature>
<reference evidence="2 3" key="1">
    <citation type="submission" date="2024-01" db="EMBL/GenBank/DDBJ databases">
        <title>Genome assemblies of Stephania.</title>
        <authorList>
            <person name="Yang L."/>
        </authorList>
    </citation>
    <scope>NUCLEOTIDE SEQUENCE [LARGE SCALE GENOMIC DNA]</scope>
    <source>
        <strain evidence="2">YNDBR</strain>
        <tissue evidence="2">Leaf</tissue>
    </source>
</reference>
<evidence type="ECO:0000256" key="1">
    <source>
        <dbReference type="SAM" id="MobiDB-lite"/>
    </source>
</evidence>
<evidence type="ECO:0000313" key="2">
    <source>
        <dbReference type="EMBL" id="KAK9136073.1"/>
    </source>
</evidence>
<comment type="caution">
    <text evidence="2">The sequence shown here is derived from an EMBL/GenBank/DDBJ whole genome shotgun (WGS) entry which is preliminary data.</text>
</comment>
<evidence type="ECO:0000313" key="3">
    <source>
        <dbReference type="Proteomes" id="UP001420932"/>
    </source>
</evidence>
<dbReference type="EMBL" id="JBBNAF010000006">
    <property type="protein sequence ID" value="KAK9136073.1"/>
    <property type="molecule type" value="Genomic_DNA"/>
</dbReference>
<keyword evidence="3" id="KW-1185">Reference proteome</keyword>